<organism evidence="2 3">
    <name type="scientific">Nitrosomonas cryotolerans ATCC 49181</name>
    <dbReference type="NCBI Taxonomy" id="1131553"/>
    <lineage>
        <taxon>Bacteria</taxon>
        <taxon>Pseudomonadati</taxon>
        <taxon>Pseudomonadota</taxon>
        <taxon>Betaproteobacteria</taxon>
        <taxon>Nitrosomonadales</taxon>
        <taxon>Nitrosomonadaceae</taxon>
        <taxon>Nitrosomonas</taxon>
    </lineage>
</organism>
<dbReference type="AlphaFoldDB" id="A0A1N6G195"/>
<dbReference type="Gene3D" id="3.40.50.150">
    <property type="entry name" value="Vaccinia Virus protein VP39"/>
    <property type="match status" value="1"/>
</dbReference>
<evidence type="ECO:0000313" key="2">
    <source>
        <dbReference type="EMBL" id="SIO01319.1"/>
    </source>
</evidence>
<feature type="domain" description="Methyltransferase type 12" evidence="1">
    <location>
        <begin position="51"/>
        <end position="150"/>
    </location>
</feature>
<dbReference type="GO" id="GO:0008168">
    <property type="term" value="F:methyltransferase activity"/>
    <property type="evidence" value="ECO:0007669"/>
    <property type="project" value="UniProtKB-KW"/>
</dbReference>
<accession>A0A1N6G195</accession>
<dbReference type="InterPro" id="IPR029063">
    <property type="entry name" value="SAM-dependent_MTases_sf"/>
</dbReference>
<keyword evidence="2" id="KW-0489">Methyltransferase</keyword>
<dbReference type="PANTHER" id="PTHR43861:SF1">
    <property type="entry name" value="TRANS-ACONITATE 2-METHYLTRANSFERASE"/>
    <property type="match status" value="1"/>
</dbReference>
<dbReference type="SUPFAM" id="SSF53335">
    <property type="entry name" value="S-adenosyl-L-methionine-dependent methyltransferases"/>
    <property type="match status" value="1"/>
</dbReference>
<evidence type="ECO:0000259" key="1">
    <source>
        <dbReference type="Pfam" id="PF08242"/>
    </source>
</evidence>
<dbReference type="EMBL" id="FSRO01000001">
    <property type="protein sequence ID" value="SIO01319.1"/>
    <property type="molecule type" value="Genomic_DNA"/>
</dbReference>
<evidence type="ECO:0000313" key="3">
    <source>
        <dbReference type="Proteomes" id="UP000185062"/>
    </source>
</evidence>
<proteinExistence type="predicted"/>
<keyword evidence="2" id="KW-0808">Transferase</keyword>
<protein>
    <submittedName>
        <fullName evidence="2">SAM-dependent methyltransferase</fullName>
    </submittedName>
</protein>
<gene>
    <name evidence="2" type="ORF">SAMN02743940_0503</name>
</gene>
<dbReference type="GO" id="GO:0032259">
    <property type="term" value="P:methylation"/>
    <property type="evidence" value="ECO:0007669"/>
    <property type="project" value="UniProtKB-KW"/>
</dbReference>
<keyword evidence="3" id="KW-1185">Reference proteome</keyword>
<sequence length="243" mass="27736">MTSAESTNIFTHSWSLYDLITEYNYMFHQEIYTGVGQLLKLRDDVGRYRLLDLGCGNARYLSPCLKQSPPILYEGIDLSEAALAEARGYLAGLPDPVVTLTRGDLLEAVEATDKTWDVIFTGFAVHHLMSADKARFFQAAGRCLAEKGWLILVDVVREENQSRENYLMDYLMDYLNYMRDNWNKIPPDQLEEACTHVHDHDYPEYFSTLKEMAAAGGLKASRIVSRYGQHYTLLFARSSLPQI</sequence>
<dbReference type="InterPro" id="IPR013217">
    <property type="entry name" value="Methyltransf_12"/>
</dbReference>
<dbReference type="eggNOG" id="COG2226">
    <property type="taxonomic scope" value="Bacteria"/>
</dbReference>
<reference evidence="2 3" key="1">
    <citation type="submission" date="2016-12" db="EMBL/GenBank/DDBJ databases">
        <authorList>
            <person name="Song W.-J."/>
            <person name="Kurnit D.M."/>
        </authorList>
    </citation>
    <scope>NUCLEOTIDE SEQUENCE [LARGE SCALE GENOMIC DNA]</scope>
    <source>
        <strain evidence="2 3">ATCC 49181</strain>
    </source>
</reference>
<dbReference type="CDD" id="cd02440">
    <property type="entry name" value="AdoMet_MTases"/>
    <property type="match status" value="1"/>
</dbReference>
<dbReference type="Proteomes" id="UP000185062">
    <property type="component" value="Unassembled WGS sequence"/>
</dbReference>
<name>A0A1N6G195_9PROT</name>
<dbReference type="Pfam" id="PF08242">
    <property type="entry name" value="Methyltransf_12"/>
    <property type="match status" value="1"/>
</dbReference>
<dbReference type="PANTHER" id="PTHR43861">
    <property type="entry name" value="TRANS-ACONITATE 2-METHYLTRANSFERASE-RELATED"/>
    <property type="match status" value="1"/>
</dbReference>